<accession>A0A6N6MGA5</accession>
<dbReference type="AlphaFoldDB" id="A0A6N6MGA5"/>
<evidence type="ECO:0000313" key="3">
    <source>
        <dbReference type="Proteomes" id="UP000441523"/>
    </source>
</evidence>
<keyword evidence="3" id="KW-1185">Reference proteome</keyword>
<gene>
    <name evidence="2" type="ORF">F6X51_24490</name>
</gene>
<reference evidence="2 3" key="1">
    <citation type="submission" date="2019-09" db="EMBL/GenBank/DDBJ databases">
        <title>YIM 132548 draft genome.</title>
        <authorList>
            <person name="Jiang L."/>
        </authorList>
    </citation>
    <scope>NUCLEOTIDE SEQUENCE [LARGE SCALE GENOMIC DNA]</scope>
    <source>
        <strain evidence="2 3">YIM 132548</strain>
    </source>
</reference>
<sequence length="78" mass="8966">MPLYYFDFHDGCRRSFDDDGQEFPDINAARDEALSTLFNVAKDARPAGDRRDCLTHVSDEAGKVLFRARLSLFPEWLP</sequence>
<dbReference type="Proteomes" id="UP000441523">
    <property type="component" value="Unassembled WGS sequence"/>
</dbReference>
<feature type="domain" description="DUF6894" evidence="1">
    <location>
        <begin position="3"/>
        <end position="71"/>
    </location>
</feature>
<dbReference type="EMBL" id="VZZJ01000035">
    <property type="protein sequence ID" value="KAB1069878.1"/>
    <property type="molecule type" value="Genomic_DNA"/>
</dbReference>
<dbReference type="RefSeq" id="WP_150966412.1">
    <property type="nucleotide sequence ID" value="NZ_VZZJ01000035.1"/>
</dbReference>
<evidence type="ECO:0000313" key="2">
    <source>
        <dbReference type="EMBL" id="KAB1069878.1"/>
    </source>
</evidence>
<dbReference type="Pfam" id="PF21834">
    <property type="entry name" value="DUF6894"/>
    <property type="match status" value="1"/>
</dbReference>
<protein>
    <recommendedName>
        <fullName evidence="1">DUF6894 domain-containing protein</fullName>
    </recommendedName>
</protein>
<evidence type="ECO:0000259" key="1">
    <source>
        <dbReference type="Pfam" id="PF21834"/>
    </source>
</evidence>
<proteinExistence type="predicted"/>
<name>A0A6N6MGA5_9HYPH</name>
<organism evidence="2 3">
    <name type="scientific">Methylobacterium planeticum</name>
    <dbReference type="NCBI Taxonomy" id="2615211"/>
    <lineage>
        <taxon>Bacteria</taxon>
        <taxon>Pseudomonadati</taxon>
        <taxon>Pseudomonadota</taxon>
        <taxon>Alphaproteobacteria</taxon>
        <taxon>Hyphomicrobiales</taxon>
        <taxon>Methylobacteriaceae</taxon>
        <taxon>Methylobacterium</taxon>
    </lineage>
</organism>
<comment type="caution">
    <text evidence="2">The sequence shown here is derived from an EMBL/GenBank/DDBJ whole genome shotgun (WGS) entry which is preliminary data.</text>
</comment>
<dbReference type="InterPro" id="IPR054189">
    <property type="entry name" value="DUF6894"/>
</dbReference>